<dbReference type="EMBL" id="BMOE01000017">
    <property type="protein sequence ID" value="GGJ86895.1"/>
    <property type="molecule type" value="Genomic_DNA"/>
</dbReference>
<evidence type="ECO:0000313" key="2">
    <source>
        <dbReference type="Proteomes" id="UP000635726"/>
    </source>
</evidence>
<sequence>MQGVGQDGEVHAVEVDVIGGEGRVAGQRGEQGCTTFVLWVLVKEGRPCGSGVTAVHASRYQRGTAA</sequence>
<comment type="caution">
    <text evidence="1">The sequence shown here is derived from an EMBL/GenBank/DDBJ whole genome shotgun (WGS) entry which is preliminary data.</text>
</comment>
<evidence type="ECO:0000313" key="1">
    <source>
        <dbReference type="EMBL" id="GGJ86895.1"/>
    </source>
</evidence>
<reference evidence="1" key="2">
    <citation type="submission" date="2020-09" db="EMBL/GenBank/DDBJ databases">
        <authorList>
            <person name="Sun Q."/>
            <person name="Ohkuma M."/>
        </authorList>
    </citation>
    <scope>NUCLEOTIDE SEQUENCE</scope>
    <source>
        <strain evidence="1">JCM 14371</strain>
    </source>
</reference>
<name>A0A917PPC8_9DEIO</name>
<gene>
    <name evidence="1" type="ORF">GCM10008939_33610</name>
</gene>
<dbReference type="AlphaFoldDB" id="A0A917PPC8"/>
<proteinExistence type="predicted"/>
<accession>A0A917PPC8</accession>
<dbReference type="Proteomes" id="UP000635726">
    <property type="component" value="Unassembled WGS sequence"/>
</dbReference>
<protein>
    <submittedName>
        <fullName evidence="1">Uncharacterized protein</fullName>
    </submittedName>
</protein>
<keyword evidence="2" id="KW-1185">Reference proteome</keyword>
<reference evidence="1" key="1">
    <citation type="journal article" date="2014" name="Int. J. Syst. Evol. Microbiol.">
        <title>Complete genome sequence of Corynebacterium casei LMG S-19264T (=DSM 44701T), isolated from a smear-ripened cheese.</title>
        <authorList>
            <consortium name="US DOE Joint Genome Institute (JGI-PGF)"/>
            <person name="Walter F."/>
            <person name="Albersmeier A."/>
            <person name="Kalinowski J."/>
            <person name="Ruckert C."/>
        </authorList>
    </citation>
    <scope>NUCLEOTIDE SEQUENCE</scope>
    <source>
        <strain evidence="1">JCM 14371</strain>
    </source>
</reference>
<organism evidence="1 2">
    <name type="scientific">Deinococcus aquiradiocola</name>
    <dbReference type="NCBI Taxonomy" id="393059"/>
    <lineage>
        <taxon>Bacteria</taxon>
        <taxon>Thermotogati</taxon>
        <taxon>Deinococcota</taxon>
        <taxon>Deinococci</taxon>
        <taxon>Deinococcales</taxon>
        <taxon>Deinococcaceae</taxon>
        <taxon>Deinococcus</taxon>
    </lineage>
</organism>